<reference evidence="2 3" key="1">
    <citation type="journal article" date="2004" name="Proc. Natl. Acad. Sci. U.S.A.">
        <title>Genome sequence of the deep-sea gamma-proteobacterium Idiomarina loihiensis reveals amino acid fermentation as a source of carbon and energy.</title>
        <authorList>
            <person name="Hou S."/>
            <person name="Saw J.H."/>
            <person name="Lee K.S."/>
            <person name="Freitas T.A."/>
            <person name="Belisle C."/>
            <person name="Kawarabayasi Y."/>
            <person name="Donachie S.P."/>
            <person name="Pikina A."/>
            <person name="Galperin M.Y."/>
            <person name="Koonin E.V."/>
            <person name="Makarova K.S."/>
            <person name="Omelchenko M.V."/>
            <person name="Sorokin A."/>
            <person name="Wolf Y.I."/>
            <person name="Li Q.X."/>
            <person name="Keum Y.S."/>
            <person name="Campbell S."/>
            <person name="Denery J."/>
            <person name="Aizawa S."/>
            <person name="Shibata S."/>
            <person name="Malahoff A."/>
            <person name="Alam M."/>
        </authorList>
    </citation>
    <scope>NUCLEOTIDE SEQUENCE [LARGE SCALE GENOMIC DNA]</scope>
    <source>
        <strain evidence="3">ATCC BAA-735 / DSM 15497 / L2-TR</strain>
    </source>
</reference>
<dbReference type="InterPro" id="IPR016907">
    <property type="entry name" value="UCP029033"/>
</dbReference>
<dbReference type="EMBL" id="AE017340">
    <property type="protein sequence ID" value="AAV82613.1"/>
    <property type="molecule type" value="Genomic_DNA"/>
</dbReference>
<dbReference type="Pfam" id="PF04402">
    <property type="entry name" value="SIMPL"/>
    <property type="match status" value="1"/>
</dbReference>
<dbReference type="PIRSF" id="PIRSF029033">
    <property type="entry name" value="UCP029033"/>
    <property type="match status" value="1"/>
</dbReference>
<accession>Q5QXB4</accession>
<feature type="transmembrane region" description="Helical" evidence="1">
    <location>
        <begin position="12"/>
        <end position="34"/>
    </location>
</feature>
<dbReference type="Gene3D" id="3.30.70.2970">
    <property type="entry name" value="Protein of unknown function (DUF541), domain 2"/>
    <property type="match status" value="1"/>
</dbReference>
<dbReference type="KEGG" id="ilo:IL1781"/>
<dbReference type="InterPro" id="IPR052022">
    <property type="entry name" value="26kDa_periplasmic_antigen"/>
</dbReference>
<dbReference type="PANTHER" id="PTHR34387:SF2">
    <property type="entry name" value="SLR1258 PROTEIN"/>
    <property type="match status" value="1"/>
</dbReference>
<dbReference type="InterPro" id="IPR007497">
    <property type="entry name" value="SIMPL/DUF541"/>
</dbReference>
<keyword evidence="3" id="KW-1185">Reference proteome</keyword>
<proteinExistence type="predicted"/>
<evidence type="ECO:0000256" key="1">
    <source>
        <dbReference type="SAM" id="Phobius"/>
    </source>
</evidence>
<keyword evidence="1" id="KW-1133">Transmembrane helix</keyword>
<protein>
    <submittedName>
        <fullName evidence="2">Uncharacterized conserved protein</fullName>
    </submittedName>
</protein>
<keyword evidence="1" id="KW-0812">Transmembrane</keyword>
<dbReference type="STRING" id="283942.IL1781"/>
<dbReference type="PANTHER" id="PTHR34387">
    <property type="entry name" value="SLR1258 PROTEIN"/>
    <property type="match status" value="1"/>
</dbReference>
<sequence>MGILMNSTKNTLIISISLIISFAIVSIIGSNAVLEHKSMERSVTVKGLSEREYLADTVIWPIQFTAASNDLSEIYETMEASNKKVIAFLREKGIETDEISSSAPSITDKSAQRYGSSQPAEFRYTATQAITVYSSNVEQVRSVMGDLAELGKEGIVLSSDDYQAQPEYLFTRLNEVKPEMIEEATKKAREVAEKFATDSNSQLGKIKQARQGQFSISARDRHNPHLKNVRVVSTIEYYLSD</sequence>
<dbReference type="eggNOG" id="COG2859">
    <property type="taxonomic scope" value="Bacteria"/>
</dbReference>
<evidence type="ECO:0000313" key="2">
    <source>
        <dbReference type="EMBL" id="AAV82613.1"/>
    </source>
</evidence>
<dbReference type="Proteomes" id="UP000001171">
    <property type="component" value="Chromosome"/>
</dbReference>
<dbReference type="GO" id="GO:0006974">
    <property type="term" value="P:DNA damage response"/>
    <property type="evidence" value="ECO:0007669"/>
    <property type="project" value="TreeGrafter"/>
</dbReference>
<gene>
    <name evidence="2" type="ordered locus">IL1781</name>
</gene>
<organism evidence="2 3">
    <name type="scientific">Idiomarina loihiensis (strain ATCC BAA-735 / DSM 15497 / L2-TR)</name>
    <dbReference type="NCBI Taxonomy" id="283942"/>
    <lineage>
        <taxon>Bacteria</taxon>
        <taxon>Pseudomonadati</taxon>
        <taxon>Pseudomonadota</taxon>
        <taxon>Gammaproteobacteria</taxon>
        <taxon>Alteromonadales</taxon>
        <taxon>Idiomarinaceae</taxon>
        <taxon>Idiomarina</taxon>
    </lineage>
</organism>
<name>Q5QXB4_IDILO</name>
<evidence type="ECO:0000313" key="3">
    <source>
        <dbReference type="Proteomes" id="UP000001171"/>
    </source>
</evidence>
<dbReference type="AlphaFoldDB" id="Q5QXB4"/>
<keyword evidence="1" id="KW-0472">Membrane</keyword>
<dbReference type="HOGENOM" id="CLU_077423_1_0_6"/>